<evidence type="ECO:0000256" key="13">
    <source>
        <dbReference type="ARBA" id="ARBA00056274"/>
    </source>
</evidence>
<comment type="function">
    <text evidence="13">Primarily acts as an independent SigF regulator that is sensitive to the osmosensory signal, mediating the cross talk of PknD with the SigF regulon. Possesses both phosphatase and kinase activities. The kinase domain functions as a classic anti-sigma factor-like kinase to phosphorylate the anti-anti-sigma factor domain at the canonical regulatory site, and the phosphatase domain antagonizes this activity.</text>
</comment>
<dbReference type="SMART" id="SM00065">
    <property type="entry name" value="GAF"/>
    <property type="match status" value="1"/>
</dbReference>
<evidence type="ECO:0000256" key="7">
    <source>
        <dbReference type="ARBA" id="ARBA00022801"/>
    </source>
</evidence>
<dbReference type="Pfam" id="PF07228">
    <property type="entry name" value="SpoIIE"/>
    <property type="match status" value="1"/>
</dbReference>
<comment type="catalytic activity">
    <reaction evidence="12">
        <text>O-phospho-L-seryl-[protein] + H2O = L-seryl-[protein] + phosphate</text>
        <dbReference type="Rhea" id="RHEA:20629"/>
        <dbReference type="Rhea" id="RHEA-COMP:9863"/>
        <dbReference type="Rhea" id="RHEA-COMP:11604"/>
        <dbReference type="ChEBI" id="CHEBI:15377"/>
        <dbReference type="ChEBI" id="CHEBI:29999"/>
        <dbReference type="ChEBI" id="CHEBI:43474"/>
        <dbReference type="ChEBI" id="CHEBI:83421"/>
        <dbReference type="EC" id="3.1.3.16"/>
    </reaction>
</comment>
<dbReference type="GO" id="GO:0004722">
    <property type="term" value="F:protein serine/threonine phosphatase activity"/>
    <property type="evidence" value="ECO:0007669"/>
    <property type="project" value="UniProtKB-EC"/>
</dbReference>
<keyword evidence="9" id="KW-0460">Magnesium</keyword>
<dbReference type="PANTHER" id="PTHR43156">
    <property type="entry name" value="STAGE II SPORULATION PROTEIN E-RELATED"/>
    <property type="match status" value="1"/>
</dbReference>
<dbReference type="PANTHER" id="PTHR43156:SF2">
    <property type="entry name" value="STAGE II SPORULATION PROTEIN E"/>
    <property type="match status" value="1"/>
</dbReference>
<dbReference type="EMBL" id="FNFB01000004">
    <property type="protein sequence ID" value="SDJ96036.1"/>
    <property type="molecule type" value="Genomic_DNA"/>
</dbReference>
<sequence>MSSSSQLDELLIAAVTEAGAHIGGIYLLDEGGEVLRLENAFGMPAPLAHAWAQIRTKDPLPIADAVREQRLLWIGGREQLARDYPGTAVALPYHFSCVLIPVCVGNSAWGGFMLMWPVGHFSEPPARQLDALGKYCAQIGEVLRCAAENGQPVRPAHRPRLLTSSSTIALDSHAHMVALEALNRLPEGYCSLDVEGRVALISAPAADLLGNPPDLVGQRLCDALPWLSDPAYEDRYRAAVVSRRVTHFVARDPDGRHLSFWLYPGLTGITIRIAPGTVTRDPAGRLAPPENQPPGMIAVHETLHLATTLARAVTAQDVVDLAADFVMPVYDVQALALITVEGGRLLVSATRGFSKAVIDDLEYQHPAPPVSSELIRTGTAAFFSDWDELRRAYPDAIRGDMRAWAFLPLITSGRPFGICVLAYDRPHAFSTEERASLTALAGLIAQAFERARLYDAKHSLATCLQSNLLPHTLPSVPGLEVAARYVPATPGMDIGGDFYDLIRLDDSLVAAVIGDVQGHDMSAAALMGQVRTAVRAHAAADARPGEVLAHTNQLLSGLARDRFTSCLYVLLNLRRHTACLASAGHLPPMLGVPGEPTRVIETTPGLLLGIEPTAEYVTTTVPLPPDSVLALYTDGLIEVPGVQLDESIGRLTRRFAPTPDGPLPELADSLIEPAVLDKRMDDIALLLLRDTYC</sequence>
<evidence type="ECO:0000259" key="17">
    <source>
        <dbReference type="SMART" id="SM00331"/>
    </source>
</evidence>
<evidence type="ECO:0000256" key="3">
    <source>
        <dbReference type="ARBA" id="ARBA00022679"/>
    </source>
</evidence>
<evidence type="ECO:0000256" key="15">
    <source>
        <dbReference type="ARBA" id="ARBA00081350"/>
    </source>
</evidence>
<keyword evidence="11" id="KW-0464">Manganese</keyword>
<dbReference type="RefSeq" id="WP_245740143.1">
    <property type="nucleotide sequence ID" value="NZ_FNFB01000004.1"/>
</dbReference>
<evidence type="ECO:0000256" key="9">
    <source>
        <dbReference type="ARBA" id="ARBA00022842"/>
    </source>
</evidence>
<dbReference type="Proteomes" id="UP000198683">
    <property type="component" value="Unassembled WGS sequence"/>
</dbReference>
<keyword evidence="5" id="KW-0547">Nucleotide-binding</keyword>
<reference evidence="18 19" key="1">
    <citation type="submission" date="2016-10" db="EMBL/GenBank/DDBJ databases">
        <authorList>
            <person name="de Groot N.N."/>
        </authorList>
    </citation>
    <scope>NUCLEOTIDE SEQUENCE [LARGE SCALE GENOMIC DNA]</scope>
    <source>
        <strain evidence="18 19">CGMCC 4.5681</strain>
    </source>
</reference>
<evidence type="ECO:0000259" key="16">
    <source>
        <dbReference type="SMART" id="SM00065"/>
    </source>
</evidence>
<evidence type="ECO:0000256" key="14">
    <source>
        <dbReference type="ARBA" id="ARBA00075117"/>
    </source>
</evidence>
<dbReference type="FunFam" id="3.60.40.10:FF:000005">
    <property type="entry name" value="Serine/threonine protein phosphatase"/>
    <property type="match status" value="1"/>
</dbReference>
<keyword evidence="10" id="KW-0904">Protein phosphatase</keyword>
<evidence type="ECO:0000256" key="8">
    <source>
        <dbReference type="ARBA" id="ARBA00022840"/>
    </source>
</evidence>
<dbReference type="AlphaFoldDB" id="A0A1G8XZT8"/>
<evidence type="ECO:0000256" key="5">
    <source>
        <dbReference type="ARBA" id="ARBA00022741"/>
    </source>
</evidence>
<name>A0A1G8XZT8_9ACTN</name>
<evidence type="ECO:0000313" key="18">
    <source>
        <dbReference type="EMBL" id="SDJ96036.1"/>
    </source>
</evidence>
<evidence type="ECO:0000256" key="12">
    <source>
        <dbReference type="ARBA" id="ARBA00047761"/>
    </source>
</evidence>
<dbReference type="InterPro" id="IPR036457">
    <property type="entry name" value="PPM-type-like_dom_sf"/>
</dbReference>
<accession>A0A1G8XZT8</accession>
<dbReference type="SUPFAM" id="SSF81606">
    <property type="entry name" value="PP2C-like"/>
    <property type="match status" value="1"/>
</dbReference>
<dbReference type="GO" id="GO:0005524">
    <property type="term" value="F:ATP binding"/>
    <property type="evidence" value="ECO:0007669"/>
    <property type="project" value="UniProtKB-KW"/>
</dbReference>
<proteinExistence type="predicted"/>
<dbReference type="CDD" id="cd00130">
    <property type="entry name" value="PAS"/>
    <property type="match status" value="1"/>
</dbReference>
<evidence type="ECO:0000256" key="1">
    <source>
        <dbReference type="ARBA" id="ARBA00013081"/>
    </source>
</evidence>
<keyword evidence="8" id="KW-0067">ATP-binding</keyword>
<dbReference type="SUPFAM" id="SSF55785">
    <property type="entry name" value="PYP-like sensor domain (PAS domain)"/>
    <property type="match status" value="1"/>
</dbReference>
<dbReference type="InterPro" id="IPR003018">
    <property type="entry name" value="GAF"/>
</dbReference>
<evidence type="ECO:0000256" key="2">
    <source>
        <dbReference type="ARBA" id="ARBA00022553"/>
    </source>
</evidence>
<dbReference type="GO" id="GO:0016301">
    <property type="term" value="F:kinase activity"/>
    <property type="evidence" value="ECO:0007669"/>
    <property type="project" value="UniProtKB-KW"/>
</dbReference>
<keyword evidence="3" id="KW-0808">Transferase</keyword>
<feature type="domain" description="PPM-type phosphatase" evidence="17">
    <location>
        <begin position="476"/>
        <end position="690"/>
    </location>
</feature>
<dbReference type="InterPro" id="IPR035965">
    <property type="entry name" value="PAS-like_dom_sf"/>
</dbReference>
<dbReference type="GO" id="GO:0046872">
    <property type="term" value="F:metal ion binding"/>
    <property type="evidence" value="ECO:0007669"/>
    <property type="project" value="UniProtKB-KW"/>
</dbReference>
<keyword evidence="7" id="KW-0378">Hydrolase</keyword>
<feature type="domain" description="GAF" evidence="16">
    <location>
        <begin position="310"/>
        <end position="458"/>
    </location>
</feature>
<dbReference type="InterPro" id="IPR052016">
    <property type="entry name" value="Bact_Sigma-Reg"/>
</dbReference>
<dbReference type="InterPro" id="IPR029016">
    <property type="entry name" value="GAF-like_dom_sf"/>
</dbReference>
<evidence type="ECO:0000256" key="4">
    <source>
        <dbReference type="ARBA" id="ARBA00022723"/>
    </source>
</evidence>
<keyword evidence="2" id="KW-0597">Phosphoprotein</keyword>
<keyword evidence="4" id="KW-0479">Metal-binding</keyword>
<keyword evidence="19" id="KW-1185">Reference proteome</keyword>
<evidence type="ECO:0000313" key="19">
    <source>
        <dbReference type="Proteomes" id="UP000198683"/>
    </source>
</evidence>
<dbReference type="InterPro" id="IPR000014">
    <property type="entry name" value="PAS"/>
</dbReference>
<dbReference type="SMART" id="SM00331">
    <property type="entry name" value="PP2C_SIG"/>
    <property type="match status" value="1"/>
</dbReference>
<dbReference type="Gene3D" id="3.30.450.40">
    <property type="match status" value="2"/>
</dbReference>
<protein>
    <recommendedName>
        <fullName evidence="1">protein-serine/threonine phosphatase</fullName>
        <ecNumber evidence="1">3.1.3.16</ecNumber>
    </recommendedName>
    <alternativeName>
        <fullName evidence="15">Protein-serine/threonine phosphatase</fullName>
    </alternativeName>
    <alternativeName>
        <fullName evidence="14">Serine/threonine-protein kinase</fullName>
    </alternativeName>
</protein>
<dbReference type="Gene3D" id="3.60.40.10">
    <property type="entry name" value="PPM-type phosphatase domain"/>
    <property type="match status" value="1"/>
</dbReference>
<evidence type="ECO:0000256" key="6">
    <source>
        <dbReference type="ARBA" id="ARBA00022777"/>
    </source>
</evidence>
<dbReference type="SUPFAM" id="SSF55781">
    <property type="entry name" value="GAF domain-like"/>
    <property type="match status" value="2"/>
</dbReference>
<dbReference type="EC" id="3.1.3.16" evidence="1"/>
<organism evidence="18 19">
    <name type="scientific">Nonomuraea maritima</name>
    <dbReference type="NCBI Taxonomy" id="683260"/>
    <lineage>
        <taxon>Bacteria</taxon>
        <taxon>Bacillati</taxon>
        <taxon>Actinomycetota</taxon>
        <taxon>Actinomycetes</taxon>
        <taxon>Streptosporangiales</taxon>
        <taxon>Streptosporangiaceae</taxon>
        <taxon>Nonomuraea</taxon>
    </lineage>
</organism>
<dbReference type="STRING" id="683260.SAMN05421874_104210"/>
<keyword evidence="6" id="KW-0418">Kinase</keyword>
<dbReference type="Gene3D" id="3.30.450.20">
    <property type="entry name" value="PAS domain"/>
    <property type="match status" value="1"/>
</dbReference>
<dbReference type="InterPro" id="IPR001932">
    <property type="entry name" value="PPM-type_phosphatase-like_dom"/>
</dbReference>
<evidence type="ECO:0000256" key="10">
    <source>
        <dbReference type="ARBA" id="ARBA00022912"/>
    </source>
</evidence>
<gene>
    <name evidence="18" type="ORF">SAMN05421874_104210</name>
</gene>
<evidence type="ECO:0000256" key="11">
    <source>
        <dbReference type="ARBA" id="ARBA00023211"/>
    </source>
</evidence>
<dbReference type="Pfam" id="PF13185">
    <property type="entry name" value="GAF_2"/>
    <property type="match status" value="1"/>
</dbReference>